<protein>
    <recommendedName>
        <fullName evidence="5">AbiEi antitoxin C-terminal domain-containing protein</fullName>
    </recommendedName>
</protein>
<gene>
    <name evidence="3" type="ORF">GB883_02030</name>
</gene>
<comment type="caution">
    <text evidence="3">The sequence shown here is derived from an EMBL/GenBank/DDBJ whole genome shotgun (WGS) entry which is preliminary data.</text>
</comment>
<dbReference type="Pfam" id="PF09407">
    <property type="entry name" value="AbiEi_1"/>
    <property type="match status" value="1"/>
</dbReference>
<evidence type="ECO:0000259" key="1">
    <source>
        <dbReference type="Pfam" id="PF09407"/>
    </source>
</evidence>
<dbReference type="OrthoDB" id="5517693at2"/>
<name>A0A7J5UUA1_9MICO</name>
<dbReference type="RefSeq" id="WP_152200698.1">
    <property type="nucleotide sequence ID" value="NZ_VUKF01000004.1"/>
</dbReference>
<keyword evidence="4" id="KW-1185">Reference proteome</keyword>
<proteinExistence type="predicted"/>
<dbReference type="SUPFAM" id="SSF52980">
    <property type="entry name" value="Restriction endonuclease-like"/>
    <property type="match status" value="1"/>
</dbReference>
<evidence type="ECO:0000313" key="3">
    <source>
        <dbReference type="EMBL" id="KAE8765857.1"/>
    </source>
</evidence>
<feature type="domain" description="AbiEi antitoxin N-terminal" evidence="2">
    <location>
        <begin position="10"/>
        <end position="44"/>
    </location>
</feature>
<dbReference type="AlphaFoldDB" id="A0A7J5UUA1"/>
<dbReference type="InterPro" id="IPR025159">
    <property type="entry name" value="AbiEi_N"/>
</dbReference>
<dbReference type="EMBL" id="WHJE01000004">
    <property type="protein sequence ID" value="KAE8765857.1"/>
    <property type="molecule type" value="Genomic_DNA"/>
</dbReference>
<evidence type="ECO:0000313" key="4">
    <source>
        <dbReference type="Proteomes" id="UP000451860"/>
    </source>
</evidence>
<accession>A0A7J5UUA1</accession>
<reference evidence="3 4" key="1">
    <citation type="submission" date="2019-10" db="EMBL/GenBank/DDBJ databases">
        <title>Georgenia wutianyii sp. nov. and Georgenia yuyongxinii sp. nov. isolated from plateau pika (Ochotona curzoniae) in the Qinghai-Tibet plateau of China.</title>
        <authorList>
            <person name="Tian Z."/>
        </authorList>
    </citation>
    <scope>NUCLEOTIDE SEQUENCE [LARGE SCALE GENOMIC DNA]</scope>
    <source>
        <strain evidence="3 4">DSM 21501</strain>
    </source>
</reference>
<evidence type="ECO:0008006" key="5">
    <source>
        <dbReference type="Google" id="ProtNLM"/>
    </source>
</evidence>
<sequence length="310" mass="34739">MQLRPPDEPITLSAAVAAGFSKHDLRAMVREGSLVRPFRGVYLPAELASDPKARVRALSLLVPSGTALARESAAWLHGIDIRPPERFREPPRLECVSDSDLALNAIRRPEIRGSRGGLPASDVVTVAGVPVTSPARTALDLARYAERYMGLAALDMFSHQGLITLEEIGERIAALPGQRWIARARSVHALADPRTELPGESWTRLRLHEAGLPMPELQIRLRDGTGREVYRLDMGYLEHLLALEYDGEEHHRRTVEQARHDDARRSDIERRWGWRTFSFHAGDVLGWRPVVEATVIEVLGLPLVPARRRW</sequence>
<dbReference type="InterPro" id="IPR018547">
    <property type="entry name" value="AbiEi_C"/>
</dbReference>
<evidence type="ECO:0000259" key="2">
    <source>
        <dbReference type="Pfam" id="PF13338"/>
    </source>
</evidence>
<dbReference type="Proteomes" id="UP000451860">
    <property type="component" value="Unassembled WGS sequence"/>
</dbReference>
<dbReference type="InterPro" id="IPR011335">
    <property type="entry name" value="Restrct_endonuc-II-like"/>
</dbReference>
<organism evidence="3 4">
    <name type="scientific">Georgenia thermotolerans</name>
    <dbReference type="NCBI Taxonomy" id="527326"/>
    <lineage>
        <taxon>Bacteria</taxon>
        <taxon>Bacillati</taxon>
        <taxon>Actinomycetota</taxon>
        <taxon>Actinomycetes</taxon>
        <taxon>Micrococcales</taxon>
        <taxon>Bogoriellaceae</taxon>
        <taxon>Georgenia</taxon>
    </lineage>
</organism>
<feature type="domain" description="AbiEi antitoxin C-terminal" evidence="1">
    <location>
        <begin position="70"/>
        <end position="185"/>
    </location>
</feature>
<dbReference type="Pfam" id="PF13338">
    <property type="entry name" value="AbiEi_4"/>
    <property type="match status" value="1"/>
</dbReference>